<dbReference type="GO" id="GO:0001514">
    <property type="term" value="P:selenocysteine incorporation"/>
    <property type="evidence" value="ECO:0007669"/>
    <property type="project" value="UniProtKB-UniRule"/>
</dbReference>
<dbReference type="GO" id="GO:0005737">
    <property type="term" value="C:cytoplasm"/>
    <property type="evidence" value="ECO:0007669"/>
    <property type="project" value="UniProtKB-SubCell"/>
</dbReference>
<reference evidence="12" key="1">
    <citation type="submission" date="2017-02" db="EMBL/GenBank/DDBJ databases">
        <authorList>
            <person name="Varghese N."/>
            <person name="Submissions S."/>
        </authorList>
    </citation>
    <scope>NUCLEOTIDE SEQUENCE [LARGE SCALE GENOMIC DNA]</scope>
    <source>
        <strain evidence="12">ATCC BAA-73</strain>
    </source>
</reference>
<comment type="cofactor">
    <cofactor evidence="1 8 9">
        <name>pyridoxal 5'-phosphate</name>
        <dbReference type="ChEBI" id="CHEBI:597326"/>
    </cofactor>
</comment>
<proteinExistence type="inferred from homology"/>
<dbReference type="Pfam" id="PF12390">
    <property type="entry name" value="Se-cys_synth_N"/>
    <property type="match status" value="1"/>
</dbReference>
<dbReference type="InterPro" id="IPR015421">
    <property type="entry name" value="PyrdxlP-dep_Trfase_major"/>
</dbReference>
<dbReference type="HAMAP" id="MF_00423">
    <property type="entry name" value="SelA"/>
    <property type="match status" value="1"/>
</dbReference>
<dbReference type="Gene3D" id="3.90.1150.180">
    <property type="match status" value="1"/>
</dbReference>
<comment type="catalytic activity">
    <reaction evidence="8">
        <text>L-seryl-tRNA(Sec) + selenophosphate + H(+) = L-selenocysteinyl-tRNA(Sec) + phosphate</text>
        <dbReference type="Rhea" id="RHEA:22728"/>
        <dbReference type="Rhea" id="RHEA-COMP:9742"/>
        <dbReference type="Rhea" id="RHEA-COMP:9743"/>
        <dbReference type="ChEBI" id="CHEBI:15378"/>
        <dbReference type="ChEBI" id="CHEBI:16144"/>
        <dbReference type="ChEBI" id="CHEBI:43474"/>
        <dbReference type="ChEBI" id="CHEBI:78533"/>
        <dbReference type="ChEBI" id="CHEBI:78573"/>
        <dbReference type="EC" id="2.9.1.1"/>
    </reaction>
</comment>
<keyword evidence="12" id="KW-1185">Reference proteome</keyword>
<dbReference type="UniPathway" id="UPA00906">
    <property type="reaction ID" value="UER00896"/>
</dbReference>
<dbReference type="PANTHER" id="PTHR32328:SF0">
    <property type="entry name" value="L-SERYL-TRNA(SEC) SELENIUM TRANSFERASE"/>
    <property type="match status" value="1"/>
</dbReference>
<evidence type="ECO:0000256" key="1">
    <source>
        <dbReference type="ARBA" id="ARBA00001933"/>
    </source>
</evidence>
<dbReference type="GO" id="GO:0004125">
    <property type="term" value="F:L-seryl-tRNA(Sec) selenium transferase activity"/>
    <property type="evidence" value="ECO:0007669"/>
    <property type="project" value="UniProtKB-UniRule"/>
</dbReference>
<dbReference type="SUPFAM" id="SSF53383">
    <property type="entry name" value="PLP-dependent transferases"/>
    <property type="match status" value="1"/>
</dbReference>
<evidence type="ECO:0000256" key="5">
    <source>
        <dbReference type="ARBA" id="ARBA00022917"/>
    </source>
</evidence>
<protein>
    <recommendedName>
        <fullName evidence="8">L-seryl-tRNA(Sec) selenium transferase</fullName>
        <ecNumber evidence="8">2.9.1.1</ecNumber>
    </recommendedName>
    <alternativeName>
        <fullName evidence="8">Selenocysteine synthase</fullName>
        <shortName evidence="8">Sec synthase</shortName>
    </alternativeName>
    <alternativeName>
        <fullName evidence="8">Selenocysteinyl-tRNA(Sec) synthase</fullName>
    </alternativeName>
</protein>
<dbReference type="GO" id="GO:0001717">
    <property type="term" value="P:conversion of seryl-tRNAsec to selenocys-tRNAsec"/>
    <property type="evidence" value="ECO:0007669"/>
    <property type="project" value="UniProtKB-UniRule"/>
</dbReference>
<dbReference type="PANTHER" id="PTHR32328">
    <property type="entry name" value="L-SERYL-TRNA(SEC) SELENIUM TRANSFERASE"/>
    <property type="match status" value="1"/>
</dbReference>
<keyword evidence="4 8" id="KW-0663">Pyridoxal phosphate</keyword>
<dbReference type="STRING" id="142842.SAMN02745118_02776"/>
<keyword evidence="5 8" id="KW-0648">Protein biosynthesis</keyword>
<sequence length="467" mass="51722">METYLRQIPAVDKVLQQEDIKNLVYEYSHQVVVDAIRDVNQNLRNKILNKDIQDDFDVSMYNVVKLVKNRLDKWLQPNLRRVINGTGVVLHTNLGRSLLAKSAQKRLVEVANNYSTLEIDVESGERGSRYEHVTGLLTYLTGAEDSLVVNNNAGAVLLALNTLAKGEEVVISRGQLVEIGGSFRIPEVMEQSGAKLVEVGATNKTHLGDYEAAISDETGLFLRVHTSNYRIVGFSKEVSLQELVNLGHEKGLPVLDDLGSGTLIDFSQYGFSPEPTVQESIETGVDVVTFSGDKLLGGPQAGIIVGKKEYIEKMKKNPLTRALRVDKFTLATLEETLRLYLDFETALEEVPTLRLLTLEPEELEIKAKELAESLDELSNDVKVEVEKGYSQVGGGAFPSESLPTSLVKISVNNLTAEELGDSLRDLNPPLFTRIQSEKVIIDPRTIHEEEIDIIISHFATLIGEGRV</sequence>
<dbReference type="InterPro" id="IPR004534">
    <property type="entry name" value="SelA_trans"/>
</dbReference>
<feature type="modified residue" description="N6-(pyridoxal phosphate)lysine" evidence="8 9">
    <location>
        <position position="294"/>
    </location>
</feature>
<dbReference type="AlphaFoldDB" id="A0A1T4R035"/>
<dbReference type="Proteomes" id="UP000190625">
    <property type="component" value="Unassembled WGS sequence"/>
</dbReference>
<keyword evidence="2 8" id="KW-0963">Cytoplasm</keyword>
<accession>A0A1T4R035</accession>
<comment type="subcellular location">
    <subcellularLocation>
        <location evidence="8">Cytoplasm</location>
    </subcellularLocation>
</comment>
<comment type="pathway">
    <text evidence="8">Aminoacyl-tRNA biosynthesis; selenocysteinyl-tRNA(Sec) biosynthesis; selenocysteinyl-tRNA(Sec) from L-seryl-tRNA(Sec) (bacterial route): step 1/1.</text>
</comment>
<dbReference type="RefSeq" id="WP_143555733.1">
    <property type="nucleotide sequence ID" value="NZ_FUWM01000037.1"/>
</dbReference>
<evidence type="ECO:0000256" key="8">
    <source>
        <dbReference type="HAMAP-Rule" id="MF_00423"/>
    </source>
</evidence>
<evidence type="ECO:0000256" key="2">
    <source>
        <dbReference type="ARBA" id="ARBA00022490"/>
    </source>
</evidence>
<dbReference type="Gene3D" id="3.40.640.10">
    <property type="entry name" value="Type I PLP-dependent aspartate aminotransferase-like (Major domain)"/>
    <property type="match status" value="1"/>
</dbReference>
<dbReference type="EMBL" id="FUWM01000037">
    <property type="protein sequence ID" value="SKA09255.1"/>
    <property type="molecule type" value="Genomic_DNA"/>
</dbReference>
<dbReference type="OrthoDB" id="9787096at2"/>
<evidence type="ECO:0000313" key="11">
    <source>
        <dbReference type="EMBL" id="SKA09255.1"/>
    </source>
</evidence>
<dbReference type="EC" id="2.9.1.1" evidence="8"/>
<organism evidence="11 12">
    <name type="scientific">Selenihalanaerobacter shriftii</name>
    <dbReference type="NCBI Taxonomy" id="142842"/>
    <lineage>
        <taxon>Bacteria</taxon>
        <taxon>Bacillati</taxon>
        <taxon>Bacillota</taxon>
        <taxon>Clostridia</taxon>
        <taxon>Halanaerobiales</taxon>
        <taxon>Halobacteroidaceae</taxon>
        <taxon>Selenihalanaerobacter</taxon>
    </lineage>
</organism>
<keyword evidence="6 8" id="KW-0711">Selenium</keyword>
<dbReference type="Pfam" id="PF03841">
    <property type="entry name" value="SelA"/>
    <property type="match status" value="1"/>
</dbReference>
<evidence type="ECO:0000259" key="10">
    <source>
        <dbReference type="Pfam" id="PF12390"/>
    </source>
</evidence>
<evidence type="ECO:0000256" key="9">
    <source>
        <dbReference type="PIRSR" id="PIRSR618319-50"/>
    </source>
</evidence>
<evidence type="ECO:0000313" key="12">
    <source>
        <dbReference type="Proteomes" id="UP000190625"/>
    </source>
</evidence>
<dbReference type="InterPro" id="IPR018319">
    <property type="entry name" value="SelA-like"/>
</dbReference>
<dbReference type="NCBIfam" id="TIGR00474">
    <property type="entry name" value="selA"/>
    <property type="match status" value="1"/>
</dbReference>
<evidence type="ECO:0000256" key="7">
    <source>
        <dbReference type="ARBA" id="ARBA00044507"/>
    </source>
</evidence>
<evidence type="ECO:0000256" key="3">
    <source>
        <dbReference type="ARBA" id="ARBA00022679"/>
    </source>
</evidence>
<comment type="function">
    <text evidence="8">Converts seryl-tRNA(Sec) to selenocysteinyl-tRNA(Sec) required for selenoprotein biosynthesis.</text>
</comment>
<evidence type="ECO:0000256" key="4">
    <source>
        <dbReference type="ARBA" id="ARBA00022898"/>
    </source>
</evidence>
<feature type="domain" description="L-seryl-tRNA selenium transferase N-terminal" evidence="10">
    <location>
        <begin position="5"/>
        <end position="44"/>
    </location>
</feature>
<evidence type="ECO:0000256" key="6">
    <source>
        <dbReference type="ARBA" id="ARBA00023266"/>
    </source>
</evidence>
<dbReference type="InterPro" id="IPR025862">
    <property type="entry name" value="SelA_trans_N_dom"/>
</dbReference>
<dbReference type="InterPro" id="IPR015424">
    <property type="entry name" value="PyrdxlP-dep_Trfase"/>
</dbReference>
<comment type="similarity">
    <text evidence="7 8">Belongs to the SelA family.</text>
</comment>
<gene>
    <name evidence="8" type="primary">selA</name>
    <name evidence="11" type="ORF">SAMN02745118_02776</name>
</gene>
<name>A0A1T4R035_9FIRM</name>
<keyword evidence="3 8" id="KW-0808">Transferase</keyword>